<evidence type="ECO:0000313" key="3">
    <source>
        <dbReference type="EMBL" id="GLQ28608.1"/>
    </source>
</evidence>
<name>A0ABQ5VNT5_9RHOB</name>
<dbReference type="EMBL" id="BSNL01000001">
    <property type="protein sequence ID" value="GLQ28608.1"/>
    <property type="molecule type" value="Genomic_DNA"/>
</dbReference>
<dbReference type="CDD" id="cd02972">
    <property type="entry name" value="DsbA_family"/>
    <property type="match status" value="1"/>
</dbReference>
<gene>
    <name evidence="3" type="ORF">GCM10007927_34110</name>
</gene>
<feature type="domain" description="Thioredoxin" evidence="2">
    <location>
        <begin position="33"/>
        <end position="227"/>
    </location>
</feature>
<sequence length="228" mass="24644">MMQRRNMILGGFAVLGLGGWALSNNMGGGSGSTELSNLAGAANAQTTSGDFDTSSITEMVVGNPDAAVTVVEYASFTCPHCAAFHSGAFKQLKADFIDTGKIKFVYREVYFDRPGLWASMIARCGGQERFFGIVDLIYKGQSNWARAGEPAAIVDELRKIARLAGMDNDTIEACLQDAEKAQTLVAWFEENKNRDDVTSTPSFLINGNKHSNMAYGEMKELIDAELGS</sequence>
<evidence type="ECO:0000256" key="1">
    <source>
        <dbReference type="ARBA" id="ARBA00003565"/>
    </source>
</evidence>
<dbReference type="PROSITE" id="PS51352">
    <property type="entry name" value="THIOREDOXIN_2"/>
    <property type="match status" value="1"/>
</dbReference>
<dbReference type="Gene3D" id="3.40.30.10">
    <property type="entry name" value="Glutaredoxin"/>
    <property type="match status" value="1"/>
</dbReference>
<dbReference type="InterPro" id="IPR013766">
    <property type="entry name" value="Thioredoxin_domain"/>
</dbReference>
<dbReference type="InterPro" id="IPR036249">
    <property type="entry name" value="Thioredoxin-like_sf"/>
</dbReference>
<reference evidence="3" key="1">
    <citation type="journal article" date="2014" name="Int. J. Syst. Evol. Microbiol.">
        <title>Complete genome of a new Firmicutes species belonging to the dominant human colonic microbiota ('Ruminococcus bicirculans') reveals two chromosomes and a selective capacity to utilize plant glucans.</title>
        <authorList>
            <consortium name="NISC Comparative Sequencing Program"/>
            <person name="Wegmann U."/>
            <person name="Louis P."/>
            <person name="Goesmann A."/>
            <person name="Henrissat B."/>
            <person name="Duncan S.H."/>
            <person name="Flint H.J."/>
        </authorList>
    </citation>
    <scope>NUCLEOTIDE SEQUENCE</scope>
    <source>
        <strain evidence="3">NBRC 109915</strain>
    </source>
</reference>
<proteinExistence type="predicted"/>
<evidence type="ECO:0000259" key="2">
    <source>
        <dbReference type="PROSITE" id="PS51352"/>
    </source>
</evidence>
<dbReference type="Pfam" id="PF13462">
    <property type="entry name" value="Thioredoxin_4"/>
    <property type="match status" value="1"/>
</dbReference>
<comment type="caution">
    <text evidence="3">The sequence shown here is derived from an EMBL/GenBank/DDBJ whole genome shotgun (WGS) entry which is preliminary data.</text>
</comment>
<dbReference type="InterPro" id="IPR012336">
    <property type="entry name" value="Thioredoxin-like_fold"/>
</dbReference>
<dbReference type="Proteomes" id="UP001161388">
    <property type="component" value="Unassembled WGS sequence"/>
</dbReference>
<organism evidence="3 4">
    <name type="scientific">Sulfitobacter pacificus</name>
    <dbReference type="NCBI Taxonomy" id="1499314"/>
    <lineage>
        <taxon>Bacteria</taxon>
        <taxon>Pseudomonadati</taxon>
        <taxon>Pseudomonadota</taxon>
        <taxon>Alphaproteobacteria</taxon>
        <taxon>Rhodobacterales</taxon>
        <taxon>Roseobacteraceae</taxon>
        <taxon>Sulfitobacter</taxon>
    </lineage>
</organism>
<keyword evidence="4" id="KW-1185">Reference proteome</keyword>
<protein>
    <submittedName>
        <fullName evidence="3">Thiol-disulfide oxidoreductase</fullName>
    </submittedName>
</protein>
<comment type="function">
    <text evidence="1">May be required for disulfide bond formation in some proteins.</text>
</comment>
<reference evidence="3" key="2">
    <citation type="submission" date="2023-01" db="EMBL/GenBank/DDBJ databases">
        <title>Draft genome sequence of Sulfitobacter pacificus strain NBRC 109915.</title>
        <authorList>
            <person name="Sun Q."/>
            <person name="Mori K."/>
        </authorList>
    </citation>
    <scope>NUCLEOTIDE SEQUENCE</scope>
    <source>
        <strain evidence="3">NBRC 109915</strain>
    </source>
</reference>
<dbReference type="SUPFAM" id="SSF52833">
    <property type="entry name" value="Thioredoxin-like"/>
    <property type="match status" value="1"/>
</dbReference>
<evidence type="ECO:0000313" key="4">
    <source>
        <dbReference type="Proteomes" id="UP001161388"/>
    </source>
</evidence>
<accession>A0ABQ5VNT5</accession>